<dbReference type="RefSeq" id="XP_039115769.1">
    <property type="nucleotide sequence ID" value="XM_039259835.1"/>
</dbReference>
<dbReference type="InterPro" id="IPR012337">
    <property type="entry name" value="RNaseH-like_sf"/>
</dbReference>
<dbReference type="PANTHER" id="PTHR11697:SF230">
    <property type="entry name" value="ZINC FINGER, MYM DOMAIN CONTAINING 1"/>
    <property type="match status" value="1"/>
</dbReference>
<organism evidence="2 3">
    <name type="scientific">Dioscorea cayennensis subsp. rotundata</name>
    <name type="common">White Guinea yam</name>
    <name type="synonym">Dioscorea rotundata</name>
    <dbReference type="NCBI Taxonomy" id="55577"/>
    <lineage>
        <taxon>Eukaryota</taxon>
        <taxon>Viridiplantae</taxon>
        <taxon>Streptophyta</taxon>
        <taxon>Embryophyta</taxon>
        <taxon>Tracheophyta</taxon>
        <taxon>Spermatophyta</taxon>
        <taxon>Magnoliopsida</taxon>
        <taxon>Liliopsida</taxon>
        <taxon>Dioscoreales</taxon>
        <taxon>Dioscoreaceae</taxon>
        <taxon>Dioscorea</taxon>
    </lineage>
</organism>
<dbReference type="Pfam" id="PF14291">
    <property type="entry name" value="DUF4371"/>
    <property type="match status" value="1"/>
</dbReference>
<evidence type="ECO:0000259" key="1">
    <source>
        <dbReference type="Pfam" id="PF14291"/>
    </source>
</evidence>
<dbReference type="Proteomes" id="UP001515500">
    <property type="component" value="Chromosome 20"/>
</dbReference>
<keyword evidence="2" id="KW-1185">Reference proteome</keyword>
<gene>
    <name evidence="3" type="primary">LOC120251276</name>
</gene>
<evidence type="ECO:0000313" key="2">
    <source>
        <dbReference type="Proteomes" id="UP001515500"/>
    </source>
</evidence>
<dbReference type="AlphaFoldDB" id="A0AB40AM49"/>
<reference evidence="3" key="1">
    <citation type="submission" date="2025-08" db="UniProtKB">
        <authorList>
            <consortium name="RefSeq"/>
        </authorList>
    </citation>
    <scope>IDENTIFICATION</scope>
</reference>
<dbReference type="SUPFAM" id="SSF53098">
    <property type="entry name" value="Ribonuclease H-like"/>
    <property type="match status" value="1"/>
</dbReference>
<accession>A0AB40AM49</accession>
<dbReference type="InterPro" id="IPR055298">
    <property type="entry name" value="AtLOH3-like"/>
</dbReference>
<protein>
    <submittedName>
        <fullName evidence="3">Zinc finger MYM-type protein 1-like</fullName>
    </submittedName>
</protein>
<evidence type="ECO:0000313" key="3">
    <source>
        <dbReference type="RefSeq" id="XP_039115769.1"/>
    </source>
</evidence>
<proteinExistence type="predicted"/>
<dbReference type="GeneID" id="120251276"/>
<sequence>MEVEYHTRLTTILDVTQFLLKQGLAFCGHDESSSSLNKSNFLELLEWYSLRNDKVFRAVNQNAPGNNQMTSLKIQKELANASAVEITCAIVDDIREKHFSLMIDEARDVSVMLQMGVVLRYVDKNGYVIERFLAMVHVLDTSTISLKNAIDCLFSKHGLSLSRLRGQGYDGASNMLGYINGLKALVLKENPYIRYIHYFAHRLQLVIVVVDKDNGIVSDFFQYVIMIVNTVGASRKRKDQLRQHHYDRLVEQLERVEIVSGRGKHQESSLARPGDTHWESHYTTIPQLISMWTSVLDVLQNVHDDGASNDHRSIAVIDLISQEMQNRFTETSTELLLLLSCLDPKDSFSKFNIYKLLHLAELYFEDFTMTERMMLEDQVATFIYDVRHDADFINVRNLRGFARKMVETGKHIIFPLIYHLIELALALPVVTASDERVFSAMNIVKTDLRNKMVNQWMNDSLVVYIEREVFATIDNEAILQRFQKMQTQRMQLSPLSLSHMAHISSINAGIGSSSSESCSTRQAQVPSSFHGKLGLSMNVLSPCIMLLAQLPIFTKVSRKARLKNAYLGLSKDGLARVLRSNFRQSLEVKTKHHHTFWEDQDSVGGTFEKWS</sequence>
<feature type="domain" description="DUF4371" evidence="1">
    <location>
        <begin position="4"/>
        <end position="181"/>
    </location>
</feature>
<name>A0AB40AM49_DIOCR</name>
<dbReference type="PANTHER" id="PTHR11697">
    <property type="entry name" value="GENERAL TRANSCRIPTION FACTOR 2-RELATED ZINC FINGER PROTEIN"/>
    <property type="match status" value="1"/>
</dbReference>
<dbReference type="InterPro" id="IPR025398">
    <property type="entry name" value="DUF4371"/>
</dbReference>